<keyword evidence="11 13" id="KW-0472">Membrane</keyword>
<sequence length="167" mass="18670">MTKSPTMSYSILQRVLHWAMALLIFFNLLFTDGIEQWNRISKRGGELAASDAFSANIHAYVGISILALAVLRLILRKVQGVPPEQAEEPAIARLAAKVTHALLYLMFFIMPLSGIARYYFDVDTAGELHAEVFKVILWALIAVHIAGALAQRFYFRTDSLKRMTSGV</sequence>
<evidence type="ECO:0000256" key="13">
    <source>
        <dbReference type="SAM" id="Phobius"/>
    </source>
</evidence>
<comment type="caution">
    <text evidence="15">The sequence shown here is derived from an EMBL/GenBank/DDBJ whole genome shotgun (WGS) entry which is preliminary data.</text>
</comment>
<gene>
    <name evidence="15" type="ORF">E2A64_00570</name>
</gene>
<accession>A0A4R5PL76</accession>
<keyword evidence="9 13" id="KW-1133">Transmembrane helix</keyword>
<evidence type="ECO:0000256" key="9">
    <source>
        <dbReference type="ARBA" id="ARBA00022989"/>
    </source>
</evidence>
<dbReference type="PANTHER" id="PTHR30529:SF6">
    <property type="entry name" value="BLL0291 PROTEIN"/>
    <property type="match status" value="1"/>
</dbReference>
<evidence type="ECO:0000256" key="3">
    <source>
        <dbReference type="ARBA" id="ARBA00022448"/>
    </source>
</evidence>
<dbReference type="PANTHER" id="PTHR30529">
    <property type="entry name" value="CYTOCHROME B561"/>
    <property type="match status" value="1"/>
</dbReference>
<comment type="subcellular location">
    <subcellularLocation>
        <location evidence="2">Cell membrane</location>
        <topology evidence="2">Multi-pass membrane protein</topology>
    </subcellularLocation>
</comment>
<dbReference type="Gene3D" id="1.20.950.20">
    <property type="entry name" value="Transmembrane di-heme cytochromes, Chain C"/>
    <property type="match status" value="1"/>
</dbReference>
<evidence type="ECO:0000256" key="12">
    <source>
        <dbReference type="ARBA" id="ARBA00037975"/>
    </source>
</evidence>
<dbReference type="InterPro" id="IPR052168">
    <property type="entry name" value="Cytochrome_b561_oxidase"/>
</dbReference>
<dbReference type="GO" id="GO:0020037">
    <property type="term" value="F:heme binding"/>
    <property type="evidence" value="ECO:0007669"/>
    <property type="project" value="TreeGrafter"/>
</dbReference>
<evidence type="ECO:0000256" key="6">
    <source>
        <dbReference type="ARBA" id="ARBA00022692"/>
    </source>
</evidence>
<dbReference type="GO" id="GO:0009055">
    <property type="term" value="F:electron transfer activity"/>
    <property type="evidence" value="ECO:0007669"/>
    <property type="project" value="InterPro"/>
</dbReference>
<keyword evidence="10" id="KW-0408">Iron</keyword>
<comment type="cofactor">
    <cofactor evidence="1">
        <name>heme b</name>
        <dbReference type="ChEBI" id="CHEBI:60344"/>
    </cofactor>
</comment>
<evidence type="ECO:0000256" key="1">
    <source>
        <dbReference type="ARBA" id="ARBA00001970"/>
    </source>
</evidence>
<evidence type="ECO:0000256" key="4">
    <source>
        <dbReference type="ARBA" id="ARBA00022475"/>
    </source>
</evidence>
<name>A0A4R5PL76_9HYPH</name>
<evidence type="ECO:0000256" key="5">
    <source>
        <dbReference type="ARBA" id="ARBA00022617"/>
    </source>
</evidence>
<evidence type="ECO:0000256" key="7">
    <source>
        <dbReference type="ARBA" id="ARBA00022723"/>
    </source>
</evidence>
<keyword evidence="8" id="KW-0249">Electron transport</keyword>
<keyword evidence="4" id="KW-1003">Cell membrane</keyword>
<evidence type="ECO:0000259" key="14">
    <source>
        <dbReference type="Pfam" id="PF01292"/>
    </source>
</evidence>
<comment type="similarity">
    <text evidence="12">Belongs to the cytochrome b561 family.</text>
</comment>
<dbReference type="AlphaFoldDB" id="A0A4R5PL76"/>
<dbReference type="Proteomes" id="UP000295131">
    <property type="component" value="Unassembled WGS sequence"/>
</dbReference>
<evidence type="ECO:0000256" key="10">
    <source>
        <dbReference type="ARBA" id="ARBA00023004"/>
    </source>
</evidence>
<keyword evidence="16" id="KW-1185">Reference proteome</keyword>
<dbReference type="GO" id="GO:0005886">
    <property type="term" value="C:plasma membrane"/>
    <property type="evidence" value="ECO:0007669"/>
    <property type="project" value="UniProtKB-SubCell"/>
</dbReference>
<feature type="domain" description="Cytochrome b561 bacterial/Ni-hydrogenase" evidence="14">
    <location>
        <begin position="9"/>
        <end position="166"/>
    </location>
</feature>
<feature type="transmembrane region" description="Helical" evidence="13">
    <location>
        <begin position="55"/>
        <end position="75"/>
    </location>
</feature>
<organism evidence="15 16">
    <name type="scientific">Pseudohoeflea suaedae</name>
    <dbReference type="NCBI Taxonomy" id="877384"/>
    <lineage>
        <taxon>Bacteria</taxon>
        <taxon>Pseudomonadati</taxon>
        <taxon>Pseudomonadota</taxon>
        <taxon>Alphaproteobacteria</taxon>
        <taxon>Hyphomicrobiales</taxon>
        <taxon>Rhizobiaceae</taxon>
        <taxon>Pseudohoeflea</taxon>
    </lineage>
</organism>
<proteinExistence type="inferred from homology"/>
<dbReference type="RefSeq" id="WP_133282511.1">
    <property type="nucleotide sequence ID" value="NZ_SMSI01000001.1"/>
</dbReference>
<dbReference type="InterPro" id="IPR016174">
    <property type="entry name" value="Di-haem_cyt_TM"/>
</dbReference>
<keyword evidence="5" id="KW-0349">Heme</keyword>
<feature type="transmembrane region" description="Helical" evidence="13">
    <location>
        <begin position="132"/>
        <end position="155"/>
    </location>
</feature>
<evidence type="ECO:0000256" key="2">
    <source>
        <dbReference type="ARBA" id="ARBA00004651"/>
    </source>
</evidence>
<evidence type="ECO:0000256" key="8">
    <source>
        <dbReference type="ARBA" id="ARBA00022982"/>
    </source>
</evidence>
<dbReference type="InterPro" id="IPR011577">
    <property type="entry name" value="Cyt_b561_bac/Ni-Hgenase"/>
</dbReference>
<dbReference type="GO" id="GO:0046872">
    <property type="term" value="F:metal ion binding"/>
    <property type="evidence" value="ECO:0007669"/>
    <property type="project" value="UniProtKB-KW"/>
</dbReference>
<evidence type="ECO:0000313" key="16">
    <source>
        <dbReference type="Proteomes" id="UP000295131"/>
    </source>
</evidence>
<dbReference type="GO" id="GO:0022904">
    <property type="term" value="P:respiratory electron transport chain"/>
    <property type="evidence" value="ECO:0007669"/>
    <property type="project" value="InterPro"/>
</dbReference>
<dbReference type="Pfam" id="PF01292">
    <property type="entry name" value="Ni_hydr_CYTB"/>
    <property type="match status" value="1"/>
</dbReference>
<feature type="transmembrane region" description="Helical" evidence="13">
    <location>
        <begin position="101"/>
        <end position="120"/>
    </location>
</feature>
<evidence type="ECO:0000256" key="11">
    <source>
        <dbReference type="ARBA" id="ARBA00023136"/>
    </source>
</evidence>
<dbReference type="OrthoDB" id="8156287at2"/>
<dbReference type="EMBL" id="SMSI01000001">
    <property type="protein sequence ID" value="TDH37673.1"/>
    <property type="molecule type" value="Genomic_DNA"/>
</dbReference>
<evidence type="ECO:0000313" key="15">
    <source>
        <dbReference type="EMBL" id="TDH37673.1"/>
    </source>
</evidence>
<reference evidence="15 16" key="1">
    <citation type="journal article" date="2013" name="Int. J. Syst. Evol. Microbiol.">
        <title>Hoeflea suaedae sp. nov., an endophytic bacterium isolated from the root of the halophyte Suaeda maritima.</title>
        <authorList>
            <person name="Chung E.J."/>
            <person name="Park J.A."/>
            <person name="Pramanik P."/>
            <person name="Bibi F."/>
            <person name="Jeon C.O."/>
            <person name="Chung Y.R."/>
        </authorList>
    </citation>
    <scope>NUCLEOTIDE SEQUENCE [LARGE SCALE GENOMIC DNA]</scope>
    <source>
        <strain evidence="15 16">YC6898</strain>
    </source>
</reference>
<keyword evidence="7" id="KW-0479">Metal-binding</keyword>
<dbReference type="SUPFAM" id="SSF81342">
    <property type="entry name" value="Transmembrane di-heme cytochromes"/>
    <property type="match status" value="1"/>
</dbReference>
<protein>
    <submittedName>
        <fullName evidence="15">Cytochrome b</fullName>
    </submittedName>
</protein>
<keyword evidence="6 13" id="KW-0812">Transmembrane</keyword>
<keyword evidence="3" id="KW-0813">Transport</keyword>